<gene>
    <name evidence="1" type="ordered locus">Os02g0498633</name>
    <name evidence="1" type="ORF">OSNPB_020498633</name>
</gene>
<dbReference type="AlphaFoldDB" id="A0A0P0VJA8"/>
<reference evidence="1 2" key="3">
    <citation type="journal article" date="2013" name="Rice">
        <title>Improvement of the Oryza sativa Nipponbare reference genome using next generation sequence and optical map data.</title>
        <authorList>
            <person name="Kawahara Y."/>
            <person name="de la Bastide M."/>
            <person name="Hamilton J.P."/>
            <person name="Kanamori H."/>
            <person name="McCombie W.R."/>
            <person name="Ouyang S."/>
            <person name="Schwartz D.C."/>
            <person name="Tanaka T."/>
            <person name="Wu J."/>
            <person name="Zhou S."/>
            <person name="Childs K.L."/>
            <person name="Davidson R.M."/>
            <person name="Lin H."/>
            <person name="Quesada-Ocampo L."/>
            <person name="Vaillancourt B."/>
            <person name="Sakai H."/>
            <person name="Lee S.S."/>
            <person name="Kim J."/>
            <person name="Numa H."/>
            <person name="Itoh T."/>
            <person name="Buell C.R."/>
            <person name="Matsumoto T."/>
        </authorList>
    </citation>
    <scope>NUCLEOTIDE SEQUENCE [LARGE SCALE GENOMIC DNA]</scope>
    <source>
        <strain evidence="2">cv. Nipponbare</strain>
    </source>
</reference>
<dbReference type="InParanoid" id="A0A0P0VJA8"/>
<dbReference type="PaxDb" id="39947-A0A0P0VJA8"/>
<keyword evidence="2" id="KW-1185">Reference proteome</keyword>
<dbReference type="Proteomes" id="UP000059680">
    <property type="component" value="Chromosome 2"/>
</dbReference>
<proteinExistence type="predicted"/>
<organism evidence="1 2">
    <name type="scientific">Oryza sativa subsp. japonica</name>
    <name type="common">Rice</name>
    <dbReference type="NCBI Taxonomy" id="39947"/>
    <lineage>
        <taxon>Eukaryota</taxon>
        <taxon>Viridiplantae</taxon>
        <taxon>Streptophyta</taxon>
        <taxon>Embryophyta</taxon>
        <taxon>Tracheophyta</taxon>
        <taxon>Spermatophyta</taxon>
        <taxon>Magnoliopsida</taxon>
        <taxon>Liliopsida</taxon>
        <taxon>Poales</taxon>
        <taxon>Poaceae</taxon>
        <taxon>BOP clade</taxon>
        <taxon>Oryzoideae</taxon>
        <taxon>Oryzeae</taxon>
        <taxon>Oryzinae</taxon>
        <taxon>Oryza</taxon>
        <taxon>Oryza sativa</taxon>
    </lineage>
</organism>
<reference evidence="1 2" key="2">
    <citation type="journal article" date="2013" name="Plant Cell Physiol.">
        <title>Rice Annotation Project Database (RAP-DB): an integrative and interactive database for rice genomics.</title>
        <authorList>
            <person name="Sakai H."/>
            <person name="Lee S.S."/>
            <person name="Tanaka T."/>
            <person name="Numa H."/>
            <person name="Kim J."/>
            <person name="Kawahara Y."/>
            <person name="Wakimoto H."/>
            <person name="Yang C.C."/>
            <person name="Iwamoto M."/>
            <person name="Abe T."/>
            <person name="Yamada Y."/>
            <person name="Muto A."/>
            <person name="Inokuchi H."/>
            <person name="Ikemura T."/>
            <person name="Matsumoto T."/>
            <person name="Sasaki T."/>
            <person name="Itoh T."/>
        </authorList>
    </citation>
    <scope>NUCLEOTIDE SEQUENCE [LARGE SCALE GENOMIC DNA]</scope>
    <source>
        <strain evidence="2">cv. Nipponbare</strain>
    </source>
</reference>
<name>A0A0P0VJA8_ORYSJ</name>
<evidence type="ECO:0000313" key="2">
    <source>
        <dbReference type="Proteomes" id="UP000059680"/>
    </source>
</evidence>
<protein>
    <submittedName>
        <fullName evidence="1">Os02g0498633 protein</fullName>
    </submittedName>
</protein>
<dbReference type="Gramene" id="Os02t0498633-00">
    <property type="protein sequence ID" value="Os02t0498633-00"/>
    <property type="gene ID" value="Os02g0498633"/>
</dbReference>
<dbReference type="EMBL" id="AP014958">
    <property type="protein sequence ID" value="BAS78788.1"/>
    <property type="molecule type" value="Genomic_DNA"/>
</dbReference>
<reference evidence="2" key="1">
    <citation type="journal article" date="2005" name="Nature">
        <title>The map-based sequence of the rice genome.</title>
        <authorList>
            <consortium name="International rice genome sequencing project (IRGSP)"/>
            <person name="Matsumoto T."/>
            <person name="Wu J."/>
            <person name="Kanamori H."/>
            <person name="Katayose Y."/>
            <person name="Fujisawa M."/>
            <person name="Namiki N."/>
            <person name="Mizuno H."/>
            <person name="Yamamoto K."/>
            <person name="Antonio B.A."/>
            <person name="Baba T."/>
            <person name="Sakata K."/>
            <person name="Nagamura Y."/>
            <person name="Aoki H."/>
            <person name="Arikawa K."/>
            <person name="Arita K."/>
            <person name="Bito T."/>
            <person name="Chiden Y."/>
            <person name="Fujitsuka N."/>
            <person name="Fukunaka R."/>
            <person name="Hamada M."/>
            <person name="Harada C."/>
            <person name="Hayashi A."/>
            <person name="Hijishita S."/>
            <person name="Honda M."/>
            <person name="Hosokawa S."/>
            <person name="Ichikawa Y."/>
            <person name="Idonuma A."/>
            <person name="Iijima M."/>
            <person name="Ikeda M."/>
            <person name="Ikeno M."/>
            <person name="Ito K."/>
            <person name="Ito S."/>
            <person name="Ito T."/>
            <person name="Ito Y."/>
            <person name="Ito Y."/>
            <person name="Iwabuchi A."/>
            <person name="Kamiya K."/>
            <person name="Karasawa W."/>
            <person name="Kurita K."/>
            <person name="Katagiri S."/>
            <person name="Kikuta A."/>
            <person name="Kobayashi H."/>
            <person name="Kobayashi N."/>
            <person name="Machita K."/>
            <person name="Maehara T."/>
            <person name="Masukawa M."/>
            <person name="Mizubayashi T."/>
            <person name="Mukai Y."/>
            <person name="Nagasaki H."/>
            <person name="Nagata Y."/>
            <person name="Naito S."/>
            <person name="Nakashima M."/>
            <person name="Nakama Y."/>
            <person name="Nakamichi Y."/>
            <person name="Nakamura M."/>
            <person name="Meguro A."/>
            <person name="Negishi M."/>
            <person name="Ohta I."/>
            <person name="Ohta T."/>
            <person name="Okamoto M."/>
            <person name="Ono N."/>
            <person name="Saji S."/>
            <person name="Sakaguchi M."/>
            <person name="Sakai K."/>
            <person name="Shibata M."/>
            <person name="Shimokawa T."/>
            <person name="Song J."/>
            <person name="Takazaki Y."/>
            <person name="Terasawa K."/>
            <person name="Tsugane M."/>
            <person name="Tsuji K."/>
            <person name="Ueda S."/>
            <person name="Waki K."/>
            <person name="Yamagata H."/>
            <person name="Yamamoto M."/>
            <person name="Yamamoto S."/>
            <person name="Yamane H."/>
            <person name="Yoshiki S."/>
            <person name="Yoshihara R."/>
            <person name="Yukawa K."/>
            <person name="Zhong H."/>
            <person name="Yano M."/>
            <person name="Yuan Q."/>
            <person name="Ouyang S."/>
            <person name="Liu J."/>
            <person name="Jones K.M."/>
            <person name="Gansberger K."/>
            <person name="Moffat K."/>
            <person name="Hill J."/>
            <person name="Bera J."/>
            <person name="Fadrosh D."/>
            <person name="Jin S."/>
            <person name="Johri S."/>
            <person name="Kim M."/>
            <person name="Overton L."/>
            <person name="Reardon M."/>
            <person name="Tsitrin T."/>
            <person name="Vuong H."/>
            <person name="Weaver B."/>
            <person name="Ciecko A."/>
            <person name="Tallon L."/>
            <person name="Jackson J."/>
            <person name="Pai G."/>
            <person name="Aken S.V."/>
            <person name="Utterback T."/>
            <person name="Reidmuller S."/>
            <person name="Feldblyum T."/>
            <person name="Hsiao J."/>
            <person name="Zismann V."/>
            <person name="Iobst S."/>
            <person name="de Vazeille A.R."/>
            <person name="Buell C.R."/>
            <person name="Ying K."/>
            <person name="Li Y."/>
            <person name="Lu T."/>
            <person name="Huang Y."/>
            <person name="Zhao Q."/>
            <person name="Feng Q."/>
            <person name="Zhang L."/>
            <person name="Zhu J."/>
            <person name="Weng Q."/>
            <person name="Mu J."/>
            <person name="Lu Y."/>
            <person name="Fan D."/>
            <person name="Liu Y."/>
            <person name="Guan J."/>
            <person name="Zhang Y."/>
            <person name="Yu S."/>
            <person name="Liu X."/>
            <person name="Zhang Y."/>
            <person name="Hong G."/>
            <person name="Han B."/>
            <person name="Choisne N."/>
            <person name="Demange N."/>
            <person name="Orjeda G."/>
            <person name="Samain S."/>
            <person name="Cattolico L."/>
            <person name="Pelletier E."/>
            <person name="Couloux A."/>
            <person name="Segurens B."/>
            <person name="Wincker P."/>
            <person name="D'Hont A."/>
            <person name="Scarpelli C."/>
            <person name="Weissenbach J."/>
            <person name="Salanoubat M."/>
            <person name="Quetier F."/>
            <person name="Yu Y."/>
            <person name="Kim H.R."/>
            <person name="Rambo T."/>
            <person name="Currie J."/>
            <person name="Collura K."/>
            <person name="Luo M."/>
            <person name="Yang T."/>
            <person name="Ammiraju J.S.S."/>
            <person name="Engler F."/>
            <person name="Soderlund C."/>
            <person name="Wing R.A."/>
            <person name="Palmer L.E."/>
            <person name="de la Bastide M."/>
            <person name="Spiegel L."/>
            <person name="Nascimento L."/>
            <person name="Zutavern T."/>
            <person name="O'Shaughnessy A."/>
            <person name="Dike S."/>
            <person name="Dedhia N."/>
            <person name="Preston R."/>
            <person name="Balija V."/>
            <person name="McCombie W.R."/>
            <person name="Chow T."/>
            <person name="Chen H."/>
            <person name="Chung M."/>
            <person name="Chen C."/>
            <person name="Shaw J."/>
            <person name="Wu H."/>
            <person name="Hsiao K."/>
            <person name="Chao Y."/>
            <person name="Chu M."/>
            <person name="Cheng C."/>
            <person name="Hour A."/>
            <person name="Lee P."/>
            <person name="Lin S."/>
            <person name="Lin Y."/>
            <person name="Liou J."/>
            <person name="Liu S."/>
            <person name="Hsing Y."/>
            <person name="Raghuvanshi S."/>
            <person name="Mohanty A."/>
            <person name="Bharti A.K."/>
            <person name="Gaur A."/>
            <person name="Gupta V."/>
            <person name="Kumar D."/>
            <person name="Ravi V."/>
            <person name="Vij S."/>
            <person name="Kapur A."/>
            <person name="Khurana P."/>
            <person name="Khurana P."/>
            <person name="Khurana J.P."/>
            <person name="Tyagi A.K."/>
            <person name="Gaikwad K."/>
            <person name="Singh A."/>
            <person name="Dalal V."/>
            <person name="Srivastava S."/>
            <person name="Dixit A."/>
            <person name="Pal A.K."/>
            <person name="Ghazi I.A."/>
            <person name="Yadav M."/>
            <person name="Pandit A."/>
            <person name="Bhargava A."/>
            <person name="Sureshbabu K."/>
            <person name="Batra K."/>
            <person name="Sharma T.R."/>
            <person name="Mohapatra T."/>
            <person name="Singh N.K."/>
            <person name="Messing J."/>
            <person name="Nelson A.B."/>
            <person name="Fuks G."/>
            <person name="Kavchok S."/>
            <person name="Keizer G."/>
            <person name="Linton E."/>
            <person name="Llaca V."/>
            <person name="Song R."/>
            <person name="Tanyolac B."/>
            <person name="Young S."/>
            <person name="Ho-Il K."/>
            <person name="Hahn J.H."/>
            <person name="Sangsakoo G."/>
            <person name="Vanavichit A."/>
            <person name="de Mattos Luiz.A.T."/>
            <person name="Zimmer P.D."/>
            <person name="Malone G."/>
            <person name="Dellagostin O."/>
            <person name="de Oliveira A.C."/>
            <person name="Bevan M."/>
            <person name="Bancroft I."/>
            <person name="Minx P."/>
            <person name="Cordum H."/>
            <person name="Wilson R."/>
            <person name="Cheng Z."/>
            <person name="Jin W."/>
            <person name="Jiang J."/>
            <person name="Leong S.A."/>
            <person name="Iwama H."/>
            <person name="Gojobori T."/>
            <person name="Itoh T."/>
            <person name="Niimura Y."/>
            <person name="Fujii Y."/>
            <person name="Habara T."/>
            <person name="Sakai H."/>
            <person name="Sato Y."/>
            <person name="Wilson G."/>
            <person name="Kumar K."/>
            <person name="McCouch S."/>
            <person name="Juretic N."/>
            <person name="Hoen D."/>
            <person name="Wright S."/>
            <person name="Bruskiewich R."/>
            <person name="Bureau T."/>
            <person name="Miyao A."/>
            <person name="Hirochika H."/>
            <person name="Nishikawa T."/>
            <person name="Kadowaki K."/>
            <person name="Sugiura M."/>
            <person name="Burr B."/>
            <person name="Sasaki T."/>
        </authorList>
    </citation>
    <scope>NUCLEOTIDE SEQUENCE [LARGE SCALE GENOMIC DNA]</scope>
    <source>
        <strain evidence="2">cv. Nipponbare</strain>
    </source>
</reference>
<accession>A0A0P0VJA8</accession>
<sequence>MEAHGKKRRRDCGMQFSRFRRRRSESLQRCRIRDFCVEGNMGISDKKQKAPRQRKIQPTVMAAQGMFPKVVHPWRTRR</sequence>
<evidence type="ECO:0000313" key="1">
    <source>
        <dbReference type="EMBL" id="BAS78788.1"/>
    </source>
</evidence>